<keyword evidence="1" id="KW-0175">Coiled coil</keyword>
<proteinExistence type="predicted"/>
<dbReference type="InterPro" id="IPR042184">
    <property type="entry name" value="YqeY/Aim41_N"/>
</dbReference>
<dbReference type="PANTHER" id="PTHR28055:SF1">
    <property type="entry name" value="ALTERED INHERITANCE OF MITOCHONDRIA PROTEIN 41, MITOCHONDRIAL"/>
    <property type="match status" value="1"/>
</dbReference>
<dbReference type="Proteomes" id="UP000610760">
    <property type="component" value="Unassembled WGS sequence"/>
</dbReference>
<dbReference type="InterPro" id="IPR023168">
    <property type="entry name" value="GatB_Yqey_C_2"/>
</dbReference>
<dbReference type="Gene3D" id="1.10.1510.10">
    <property type="entry name" value="Uncharacterised protein YqeY/AIM41 PF09424, N-terminal domain"/>
    <property type="match status" value="1"/>
</dbReference>
<dbReference type="RefSeq" id="WP_249293811.1">
    <property type="nucleotide sequence ID" value="NZ_JACRSV010000001.1"/>
</dbReference>
<dbReference type="EMBL" id="JACRSV010000001">
    <property type="protein sequence ID" value="MBC8558913.1"/>
    <property type="molecule type" value="Genomic_DNA"/>
</dbReference>
<sequence>MSKIDLVRKEMMEALKNKDTVRKEALSLLLSSLKAVAKDKNADLSEEEENAIVLKEIKQTKETMDSAPESRTDIIDECKARLAVLSEFAPKSMDEQEIKAVIEKVLHDLGFQTPTVKEKGIIMKNLMPLVKGKADTGLVNQILGEYLKA</sequence>
<evidence type="ECO:0000313" key="2">
    <source>
        <dbReference type="EMBL" id="MBC8558913.1"/>
    </source>
</evidence>
<feature type="coiled-coil region" evidence="1">
    <location>
        <begin position="4"/>
        <end position="50"/>
    </location>
</feature>
<accession>A0A926I1W1</accession>
<evidence type="ECO:0000256" key="1">
    <source>
        <dbReference type="SAM" id="Coils"/>
    </source>
</evidence>
<reference evidence="2" key="1">
    <citation type="submission" date="2020-08" db="EMBL/GenBank/DDBJ databases">
        <title>Genome public.</title>
        <authorList>
            <person name="Liu C."/>
            <person name="Sun Q."/>
        </authorList>
    </citation>
    <scope>NUCLEOTIDE SEQUENCE</scope>
    <source>
        <strain evidence="2">NSJ-33</strain>
    </source>
</reference>
<evidence type="ECO:0000313" key="3">
    <source>
        <dbReference type="Proteomes" id="UP000610760"/>
    </source>
</evidence>
<dbReference type="Pfam" id="PF09424">
    <property type="entry name" value="YqeY"/>
    <property type="match status" value="1"/>
</dbReference>
<protein>
    <submittedName>
        <fullName evidence="2">GatB/YqeY domain-containing protein</fullName>
    </submittedName>
</protein>
<organism evidence="2 3">
    <name type="scientific">Fumia xinanensis</name>
    <dbReference type="NCBI Taxonomy" id="2763659"/>
    <lineage>
        <taxon>Bacteria</taxon>
        <taxon>Bacillati</taxon>
        <taxon>Bacillota</taxon>
        <taxon>Clostridia</taxon>
        <taxon>Eubacteriales</taxon>
        <taxon>Oscillospiraceae</taxon>
        <taxon>Fumia</taxon>
    </lineage>
</organism>
<comment type="caution">
    <text evidence="2">The sequence shown here is derived from an EMBL/GenBank/DDBJ whole genome shotgun (WGS) entry which is preliminary data.</text>
</comment>
<gene>
    <name evidence="2" type="ORF">H8710_02395</name>
</gene>
<name>A0A926I1W1_9FIRM</name>
<dbReference type="InterPro" id="IPR019004">
    <property type="entry name" value="YqeY/Aim41"/>
</dbReference>
<dbReference type="InterPro" id="IPR003789">
    <property type="entry name" value="Asn/Gln_tRNA_amidoTrase-B-like"/>
</dbReference>
<dbReference type="PANTHER" id="PTHR28055">
    <property type="entry name" value="ALTERED INHERITANCE OF MITOCHONDRIA PROTEIN 41, MITOCHONDRIAL"/>
    <property type="match status" value="1"/>
</dbReference>
<keyword evidence="3" id="KW-1185">Reference proteome</keyword>
<dbReference type="SUPFAM" id="SSF89095">
    <property type="entry name" value="GatB/YqeY motif"/>
    <property type="match status" value="1"/>
</dbReference>
<dbReference type="AlphaFoldDB" id="A0A926I1W1"/>
<dbReference type="Gene3D" id="1.10.10.410">
    <property type="match status" value="1"/>
</dbReference>
<dbReference type="GO" id="GO:0016884">
    <property type="term" value="F:carbon-nitrogen ligase activity, with glutamine as amido-N-donor"/>
    <property type="evidence" value="ECO:0007669"/>
    <property type="project" value="InterPro"/>
</dbReference>